<feature type="transmembrane region" description="Helical" evidence="1">
    <location>
        <begin position="206"/>
        <end position="226"/>
    </location>
</feature>
<evidence type="ECO:0000313" key="4">
    <source>
        <dbReference type="EMBL" id="MBB5640070.1"/>
    </source>
</evidence>
<feature type="domain" description="GGDEF" evidence="3">
    <location>
        <begin position="358"/>
        <end position="492"/>
    </location>
</feature>
<dbReference type="Pfam" id="PF00990">
    <property type="entry name" value="GGDEF"/>
    <property type="match status" value="1"/>
</dbReference>
<dbReference type="PANTHER" id="PTHR44757:SF2">
    <property type="entry name" value="BIOFILM ARCHITECTURE MAINTENANCE PROTEIN MBAA"/>
    <property type="match status" value="1"/>
</dbReference>
<dbReference type="NCBIfam" id="TIGR00254">
    <property type="entry name" value="GGDEF"/>
    <property type="match status" value="1"/>
</dbReference>
<feature type="transmembrane region" description="Helical" evidence="1">
    <location>
        <begin position="295"/>
        <end position="317"/>
    </location>
</feature>
<dbReference type="PROSITE" id="PS50883">
    <property type="entry name" value="EAL"/>
    <property type="match status" value="1"/>
</dbReference>
<dbReference type="SUPFAM" id="SSF141868">
    <property type="entry name" value="EAL domain-like"/>
    <property type="match status" value="1"/>
</dbReference>
<dbReference type="InterPro" id="IPR000160">
    <property type="entry name" value="GGDEF_dom"/>
</dbReference>
<dbReference type="EMBL" id="JACHBQ010000001">
    <property type="protein sequence ID" value="MBB5640070.1"/>
    <property type="molecule type" value="Genomic_DNA"/>
</dbReference>
<keyword evidence="1" id="KW-1133">Transmembrane helix</keyword>
<reference evidence="4 5" key="1">
    <citation type="submission" date="2020-08" db="EMBL/GenBank/DDBJ databases">
        <title>Sequencing the genomes of 1000 actinobacteria strains.</title>
        <authorList>
            <person name="Klenk H.-P."/>
        </authorList>
    </citation>
    <scope>NUCLEOTIDE SEQUENCE [LARGE SCALE GENOMIC DNA]</scope>
    <source>
        <strain evidence="4 5">DSM 21065</strain>
    </source>
</reference>
<evidence type="ECO:0000313" key="5">
    <source>
        <dbReference type="Proteomes" id="UP000561726"/>
    </source>
</evidence>
<dbReference type="Pfam" id="PF00563">
    <property type="entry name" value="EAL"/>
    <property type="match status" value="1"/>
</dbReference>
<dbReference type="CDD" id="cd01948">
    <property type="entry name" value="EAL"/>
    <property type="match status" value="1"/>
</dbReference>
<dbReference type="InterPro" id="IPR052155">
    <property type="entry name" value="Biofilm_reg_signaling"/>
</dbReference>
<sequence>MSVAEGPSVMPQAPDRVRAGMIIVMGVVVLTYLVGLMLNGDQFHPLIDGFLGILVVWSPVVVCWLAVARAIVRRANVLLAAAAVTSFAAGDTFYVAVTGAGVTLPFPSLADIGYLAFYPLMLAALAVPVIREWKHVAWPVILDGAVGSLGSAAILAVVLNPILGQTVNGQLSVPTVVAVAYPMFDLLLVAAFVGIGASQGRSVGRWWSLLVLGLVAFAATDITYALQQLSEGYDVGGPVDAGWAVGLALIALWIEGVARPGSERSFSVWSIPSQTVPTIATAAAVAVLVLGSQMWVSPLAVALAAVTLTLAAVPLVFRQRIRLAAMQLQARTDELTGLPNRRALHTDVPVRLAGGGRRRSALLVLDLDKFKVVYDSLGHDCGDQLLILVAERLQSRVRPADLLARLGGDEFAVHLVDGGRDEATLVAGKLARVLADPFVLADVTVQIGVSIGISLYPEHGSSLNVLMRKADMAMYRAKESRTGCHIYRDTDDAASDERIRALQEVREAVTGNELALHFQPTISVETGEVAGVQALLRWNHPVRGHVYPDELLPLVEEAKLTSAVTRIVLGHALDQATVWLSQGRDWTVSVSVPAISLREPDFPECLRALVSERGLAPHVLILDVSEDFLMTDRAWAKEVLLRLQGVGVRIALDDFGSGYSSLSYLRDLPIDDLKLGSSFISPMDENPRAVALVASAIGLAHSLGLRLIAEGVESSTTYAYLARHGCDVVQGPFVAGPLSAAQIDVWLASRAPGATLPAKTPAE</sequence>
<dbReference type="InterPro" id="IPR035919">
    <property type="entry name" value="EAL_sf"/>
</dbReference>
<keyword evidence="1" id="KW-0812">Transmembrane</keyword>
<dbReference type="SMART" id="SM00267">
    <property type="entry name" value="GGDEF"/>
    <property type="match status" value="1"/>
</dbReference>
<dbReference type="CDD" id="cd01949">
    <property type="entry name" value="GGDEF"/>
    <property type="match status" value="1"/>
</dbReference>
<feature type="domain" description="EAL" evidence="2">
    <location>
        <begin position="498"/>
        <end position="751"/>
    </location>
</feature>
<dbReference type="Gene3D" id="3.30.70.270">
    <property type="match status" value="1"/>
</dbReference>
<dbReference type="SUPFAM" id="SSF55073">
    <property type="entry name" value="Nucleotide cyclase"/>
    <property type="match status" value="1"/>
</dbReference>
<evidence type="ECO:0000259" key="2">
    <source>
        <dbReference type="PROSITE" id="PS50883"/>
    </source>
</evidence>
<protein>
    <submittedName>
        <fullName evidence="4">Diguanylate cyclase (GGDEF)-like protein</fullName>
    </submittedName>
</protein>
<feature type="transmembrane region" description="Helical" evidence="1">
    <location>
        <begin position="79"/>
        <end position="106"/>
    </location>
</feature>
<accession>A0A7W8ZUB6</accession>
<evidence type="ECO:0000256" key="1">
    <source>
        <dbReference type="SAM" id="Phobius"/>
    </source>
</evidence>
<feature type="transmembrane region" description="Helical" evidence="1">
    <location>
        <begin position="238"/>
        <end position="254"/>
    </location>
</feature>
<name>A0A7W8ZUB6_9MICO</name>
<dbReference type="PROSITE" id="PS50887">
    <property type="entry name" value="GGDEF"/>
    <property type="match status" value="1"/>
</dbReference>
<dbReference type="AlphaFoldDB" id="A0A7W8ZUB6"/>
<dbReference type="InterPro" id="IPR043128">
    <property type="entry name" value="Rev_trsase/Diguanyl_cyclase"/>
</dbReference>
<organism evidence="4 5">
    <name type="scientific">Cryobacterium roopkundense</name>
    <dbReference type="NCBI Taxonomy" id="1001240"/>
    <lineage>
        <taxon>Bacteria</taxon>
        <taxon>Bacillati</taxon>
        <taxon>Actinomycetota</taxon>
        <taxon>Actinomycetes</taxon>
        <taxon>Micrococcales</taxon>
        <taxon>Microbacteriaceae</taxon>
        <taxon>Cryobacterium</taxon>
    </lineage>
</organism>
<evidence type="ECO:0000259" key="3">
    <source>
        <dbReference type="PROSITE" id="PS50887"/>
    </source>
</evidence>
<dbReference type="Gene3D" id="3.20.20.450">
    <property type="entry name" value="EAL domain"/>
    <property type="match status" value="1"/>
</dbReference>
<gene>
    <name evidence="4" type="ORF">BJ997_000618</name>
</gene>
<dbReference type="Proteomes" id="UP000561726">
    <property type="component" value="Unassembled WGS sequence"/>
</dbReference>
<feature type="transmembrane region" description="Helical" evidence="1">
    <location>
        <begin position="50"/>
        <end position="72"/>
    </location>
</feature>
<dbReference type="InterPro" id="IPR029787">
    <property type="entry name" value="Nucleotide_cyclase"/>
</dbReference>
<feature type="transmembrane region" description="Helical" evidence="1">
    <location>
        <begin position="137"/>
        <end position="159"/>
    </location>
</feature>
<dbReference type="RefSeq" id="WP_052542344.1">
    <property type="nucleotide sequence ID" value="NZ_JACHBQ010000001.1"/>
</dbReference>
<comment type="caution">
    <text evidence="4">The sequence shown here is derived from an EMBL/GenBank/DDBJ whole genome shotgun (WGS) entry which is preliminary data.</text>
</comment>
<feature type="transmembrane region" description="Helical" evidence="1">
    <location>
        <begin position="20"/>
        <end position="38"/>
    </location>
</feature>
<feature type="transmembrane region" description="Helical" evidence="1">
    <location>
        <begin position="171"/>
        <end position="194"/>
    </location>
</feature>
<keyword evidence="1" id="KW-0472">Membrane</keyword>
<dbReference type="SMART" id="SM00052">
    <property type="entry name" value="EAL"/>
    <property type="match status" value="1"/>
</dbReference>
<dbReference type="InterPro" id="IPR001633">
    <property type="entry name" value="EAL_dom"/>
</dbReference>
<feature type="transmembrane region" description="Helical" evidence="1">
    <location>
        <begin position="112"/>
        <end position="130"/>
    </location>
</feature>
<feature type="transmembrane region" description="Helical" evidence="1">
    <location>
        <begin position="266"/>
        <end position="289"/>
    </location>
</feature>
<dbReference type="PANTHER" id="PTHR44757">
    <property type="entry name" value="DIGUANYLATE CYCLASE DGCP"/>
    <property type="match status" value="1"/>
</dbReference>
<dbReference type="OrthoDB" id="23692at2"/>
<proteinExistence type="predicted"/>